<evidence type="ECO:0008006" key="3">
    <source>
        <dbReference type="Google" id="ProtNLM"/>
    </source>
</evidence>
<dbReference type="SUPFAM" id="SSF52540">
    <property type="entry name" value="P-loop containing nucleoside triphosphate hydrolases"/>
    <property type="match status" value="1"/>
</dbReference>
<dbReference type="InterPro" id="IPR027417">
    <property type="entry name" value="P-loop_NTPase"/>
</dbReference>
<protein>
    <recommendedName>
        <fullName evidence="3">Thymidylate kinase</fullName>
    </recommendedName>
</protein>
<evidence type="ECO:0000313" key="2">
    <source>
        <dbReference type="Proteomes" id="UP001058098"/>
    </source>
</evidence>
<dbReference type="Gene3D" id="3.40.50.300">
    <property type="entry name" value="P-loop containing nucleotide triphosphate hydrolases"/>
    <property type="match status" value="1"/>
</dbReference>
<sequence length="175" mass="19481">MTDRVIALDGHDGAGKTTLARLLADSVGAQYLRPFGNSHGATLMLAYNSGDSEGVLNAGLRGIAEALDRAAGRPVVLDRGWLTIATLVPADFFKARWRLWMPTALLWCDLPTTLRRLGQRKDEKPEAAAWHEDFLVRYKDRRLLCEGPTIRTDMNDLNHCLDKLRSYFGEISRGG</sequence>
<dbReference type="RefSeq" id="WP_258121942.1">
    <property type="nucleotide sequence ID" value="NZ_CP062229.1"/>
</dbReference>
<reference evidence="1" key="1">
    <citation type="submission" date="2020-09" db="EMBL/GenBank/DDBJ databases">
        <title>Rhizobia associated with sainfoin plants.</title>
        <authorList>
            <person name="Asharfi S."/>
            <person name="Kuzmanovic N."/>
            <person name="Bunk B."/>
            <person name="Sproeer C."/>
            <person name="Becker M."/>
            <person name="Thuenen T."/>
        </authorList>
    </citation>
    <scope>NUCLEOTIDE SEQUENCE</scope>
    <source>
        <strain evidence="1">OM4</strain>
    </source>
</reference>
<dbReference type="Proteomes" id="UP001058098">
    <property type="component" value="Chromosome"/>
</dbReference>
<evidence type="ECO:0000313" key="1">
    <source>
        <dbReference type="EMBL" id="UVC17066.1"/>
    </source>
</evidence>
<organism evidence="1 2">
    <name type="scientific">Mesorhizobium onobrychidis</name>
    <dbReference type="NCBI Taxonomy" id="2775404"/>
    <lineage>
        <taxon>Bacteria</taxon>
        <taxon>Pseudomonadati</taxon>
        <taxon>Pseudomonadota</taxon>
        <taxon>Alphaproteobacteria</taxon>
        <taxon>Hyphomicrobiales</taxon>
        <taxon>Phyllobacteriaceae</taxon>
        <taxon>Mesorhizobium</taxon>
    </lineage>
</organism>
<accession>A0ABY5R2F5</accession>
<proteinExistence type="predicted"/>
<keyword evidence="2" id="KW-1185">Reference proteome</keyword>
<dbReference type="EMBL" id="CP062229">
    <property type="protein sequence ID" value="UVC17066.1"/>
    <property type="molecule type" value="Genomic_DNA"/>
</dbReference>
<gene>
    <name evidence="1" type="ORF">IHQ72_08020</name>
</gene>
<name>A0ABY5R2F5_9HYPH</name>